<evidence type="ECO:0000256" key="3">
    <source>
        <dbReference type="ARBA" id="ARBA00023125"/>
    </source>
</evidence>
<evidence type="ECO:0000313" key="8">
    <source>
        <dbReference type="EMBL" id="KAL3270185.1"/>
    </source>
</evidence>
<dbReference type="PROSITE" id="PS50039">
    <property type="entry name" value="FORK_HEAD_3"/>
    <property type="match status" value="1"/>
</dbReference>
<dbReference type="InterPro" id="IPR047119">
    <property type="entry name" value="FOXN2/3-like"/>
</dbReference>
<dbReference type="CDD" id="cd00059">
    <property type="entry name" value="FH_FOX"/>
    <property type="match status" value="1"/>
</dbReference>
<organism evidence="8 9">
    <name type="scientific">Cryptolaemus montrouzieri</name>
    <dbReference type="NCBI Taxonomy" id="559131"/>
    <lineage>
        <taxon>Eukaryota</taxon>
        <taxon>Metazoa</taxon>
        <taxon>Ecdysozoa</taxon>
        <taxon>Arthropoda</taxon>
        <taxon>Hexapoda</taxon>
        <taxon>Insecta</taxon>
        <taxon>Pterygota</taxon>
        <taxon>Neoptera</taxon>
        <taxon>Endopterygota</taxon>
        <taxon>Coleoptera</taxon>
        <taxon>Polyphaga</taxon>
        <taxon>Cucujiformia</taxon>
        <taxon>Coccinelloidea</taxon>
        <taxon>Coccinellidae</taxon>
        <taxon>Scymninae</taxon>
        <taxon>Scymnini</taxon>
        <taxon>Cryptolaemus</taxon>
    </lineage>
</organism>
<dbReference type="EMBL" id="JABFTP020000021">
    <property type="protein sequence ID" value="KAL3270185.1"/>
    <property type="molecule type" value="Genomic_DNA"/>
</dbReference>
<reference evidence="8 9" key="1">
    <citation type="journal article" date="2021" name="BMC Biol.">
        <title>Horizontally acquired antibacterial genes associated with adaptive radiation of ladybird beetles.</title>
        <authorList>
            <person name="Li H.S."/>
            <person name="Tang X.F."/>
            <person name="Huang Y.H."/>
            <person name="Xu Z.Y."/>
            <person name="Chen M.L."/>
            <person name="Du X.Y."/>
            <person name="Qiu B.Y."/>
            <person name="Chen P.T."/>
            <person name="Zhang W."/>
            <person name="Slipinski A."/>
            <person name="Escalona H.E."/>
            <person name="Waterhouse R.M."/>
            <person name="Zwick A."/>
            <person name="Pang H."/>
        </authorList>
    </citation>
    <scope>NUCLEOTIDE SEQUENCE [LARGE SCALE GENOMIC DNA]</scope>
    <source>
        <strain evidence="8">SYSU2018</strain>
    </source>
</reference>
<dbReference type="GO" id="GO:0003677">
    <property type="term" value="F:DNA binding"/>
    <property type="evidence" value="ECO:0007669"/>
    <property type="project" value="UniProtKB-UniRule"/>
</dbReference>
<dbReference type="PRINTS" id="PR00053">
    <property type="entry name" value="FORKHEAD"/>
</dbReference>
<accession>A0ABD2MVJ2</accession>
<name>A0ABD2MVJ2_9CUCU</name>
<dbReference type="InterPro" id="IPR030456">
    <property type="entry name" value="TF_fork_head_CS_2"/>
</dbReference>
<dbReference type="AlphaFoldDB" id="A0ABD2MVJ2"/>
<dbReference type="InterPro" id="IPR036388">
    <property type="entry name" value="WH-like_DNA-bd_sf"/>
</dbReference>
<feature type="DNA-binding region" description="Fork-head" evidence="6">
    <location>
        <begin position="113"/>
        <end position="185"/>
    </location>
</feature>
<evidence type="ECO:0000256" key="5">
    <source>
        <dbReference type="ARBA" id="ARBA00023242"/>
    </source>
</evidence>
<evidence type="ECO:0000313" key="9">
    <source>
        <dbReference type="Proteomes" id="UP001516400"/>
    </source>
</evidence>
<sequence length="204" mass="23171">MVTEQNIYSYYQDIPTYSQCTDSDVDCSDGNLSWLLNYKIHELPPIPADSSGSSEEHLTDIFADTITLEFTDLDGNDFDLGNTEIIFTDEIEIKSSESETNLQETLRPVGPSKPPYTYTELIEHALSDRGELTVSGIYQWISQHYPYYKEGDDRWKNSVRHNLSINPHFRKGSKSLHGAGHLWTVAGKDAKKSYQIILQSTGNR</sequence>
<keyword evidence="5 6" id="KW-0539">Nucleus</keyword>
<evidence type="ECO:0000256" key="4">
    <source>
        <dbReference type="ARBA" id="ARBA00023163"/>
    </source>
</evidence>
<dbReference type="SUPFAM" id="SSF46785">
    <property type="entry name" value="Winged helix' DNA-binding domain"/>
    <property type="match status" value="1"/>
</dbReference>
<dbReference type="Gene3D" id="1.10.10.10">
    <property type="entry name" value="Winged helix-like DNA-binding domain superfamily/Winged helix DNA-binding domain"/>
    <property type="match status" value="1"/>
</dbReference>
<keyword evidence="9" id="KW-1185">Reference proteome</keyword>
<dbReference type="SMART" id="SM00339">
    <property type="entry name" value="FH"/>
    <property type="match status" value="1"/>
</dbReference>
<proteinExistence type="predicted"/>
<dbReference type="PANTHER" id="PTHR13962:SF17">
    <property type="entry name" value="FORKHEAD BOX PROTEIN N4"/>
    <property type="match status" value="1"/>
</dbReference>
<evidence type="ECO:0000256" key="1">
    <source>
        <dbReference type="ARBA" id="ARBA00004123"/>
    </source>
</evidence>
<evidence type="ECO:0000256" key="6">
    <source>
        <dbReference type="PROSITE-ProRule" id="PRU00089"/>
    </source>
</evidence>
<dbReference type="Pfam" id="PF00250">
    <property type="entry name" value="Forkhead"/>
    <property type="match status" value="1"/>
</dbReference>
<dbReference type="InterPro" id="IPR001766">
    <property type="entry name" value="Fork_head_dom"/>
</dbReference>
<comment type="caution">
    <text evidence="8">The sequence shown here is derived from an EMBL/GenBank/DDBJ whole genome shotgun (WGS) entry which is preliminary data.</text>
</comment>
<keyword evidence="2" id="KW-0805">Transcription regulation</keyword>
<evidence type="ECO:0000256" key="2">
    <source>
        <dbReference type="ARBA" id="ARBA00023015"/>
    </source>
</evidence>
<dbReference type="InterPro" id="IPR036390">
    <property type="entry name" value="WH_DNA-bd_sf"/>
</dbReference>
<comment type="subcellular location">
    <subcellularLocation>
        <location evidence="1 6">Nucleus</location>
    </subcellularLocation>
</comment>
<keyword evidence="4" id="KW-0804">Transcription</keyword>
<dbReference type="GO" id="GO:0005634">
    <property type="term" value="C:nucleus"/>
    <property type="evidence" value="ECO:0007669"/>
    <property type="project" value="UniProtKB-SubCell"/>
</dbReference>
<evidence type="ECO:0000259" key="7">
    <source>
        <dbReference type="PROSITE" id="PS50039"/>
    </source>
</evidence>
<keyword evidence="3 6" id="KW-0238">DNA-binding</keyword>
<feature type="domain" description="Fork-head" evidence="7">
    <location>
        <begin position="113"/>
        <end position="185"/>
    </location>
</feature>
<dbReference type="PROSITE" id="PS00658">
    <property type="entry name" value="FORK_HEAD_2"/>
    <property type="match status" value="1"/>
</dbReference>
<dbReference type="Proteomes" id="UP001516400">
    <property type="component" value="Unassembled WGS sequence"/>
</dbReference>
<protein>
    <recommendedName>
        <fullName evidence="7">Fork-head domain-containing protein</fullName>
    </recommendedName>
</protein>
<dbReference type="PANTHER" id="PTHR13962">
    <property type="entry name" value="FORKHEAD BOX PROTEIN N3-LIKE PROTEIN-RELATED"/>
    <property type="match status" value="1"/>
</dbReference>
<gene>
    <name evidence="8" type="ORF">HHI36_009242</name>
</gene>